<gene>
    <name evidence="4" type="ORF">SAMN02982989_1198</name>
</gene>
<keyword evidence="2" id="KW-0378">Hydrolase</keyword>
<evidence type="ECO:0000313" key="4">
    <source>
        <dbReference type="EMBL" id="SMF32832.1"/>
    </source>
</evidence>
<dbReference type="SUPFAM" id="SSF53474">
    <property type="entry name" value="alpha/beta-Hydrolases"/>
    <property type="match status" value="1"/>
</dbReference>
<dbReference type="RefSeq" id="WP_085421532.1">
    <property type="nucleotide sequence ID" value="NZ_FXAF01000006.1"/>
</dbReference>
<reference evidence="5" key="1">
    <citation type="submission" date="2017-04" db="EMBL/GenBank/DDBJ databases">
        <authorList>
            <person name="Varghese N."/>
            <person name="Submissions S."/>
        </authorList>
    </citation>
    <scope>NUCLEOTIDE SEQUENCE [LARGE SCALE GENOMIC DNA]</scope>
    <source>
        <strain evidence="5">B4P</strain>
    </source>
</reference>
<dbReference type="InterPro" id="IPR050300">
    <property type="entry name" value="GDXG_lipolytic_enzyme"/>
</dbReference>
<dbReference type="InterPro" id="IPR013094">
    <property type="entry name" value="AB_hydrolase_3"/>
</dbReference>
<feature type="domain" description="Alpha/beta hydrolase fold-3" evidence="3">
    <location>
        <begin position="84"/>
        <end position="280"/>
    </location>
</feature>
<comment type="similarity">
    <text evidence="1">Belongs to the 'GDXG' lipolytic enzyme family.</text>
</comment>
<organism evidence="4 5">
    <name type="scientific">Xaviernesmea oryzae</name>
    <dbReference type="NCBI Taxonomy" id="464029"/>
    <lineage>
        <taxon>Bacteria</taxon>
        <taxon>Pseudomonadati</taxon>
        <taxon>Pseudomonadota</taxon>
        <taxon>Alphaproteobacteria</taxon>
        <taxon>Hyphomicrobiales</taxon>
        <taxon>Rhizobiaceae</taxon>
        <taxon>Rhizobium/Agrobacterium group</taxon>
        <taxon>Xaviernesmea</taxon>
    </lineage>
</organism>
<dbReference type="Proteomes" id="UP000192903">
    <property type="component" value="Unassembled WGS sequence"/>
</dbReference>
<dbReference type="AlphaFoldDB" id="A0A1X7EG00"/>
<sequence>MAPSPPKTGPFPEEPGILEFLRICDGFYPPDAVNAPIEQQRAWYDALCARFDRALPQGLTFQDGMLFAPIRRYRPGDIRTGTVLLYLHGGGFVVGSLQSHHAICAEIADFAGAELVSVDYRLAPEHVWPAQTDDCFAVLKQLLGQGKKVVVIGDSAGGNLAAGLALRARDEGLAGITGQVLIYPALGGDLVSGSYTEMAEAPGLTTADVAYYRAILKAPADEPVAHPLLSADLSGLPPTYVTVAHFDPLRDDGRMYAERLRTAGADVTFREEPQMVHAWLRARHMSDGAREGFQALCQAVRRFATSSRAE</sequence>
<accession>A0A1X7EG00</accession>
<dbReference type="OrthoDB" id="9806180at2"/>
<name>A0A1X7EG00_9HYPH</name>
<dbReference type="Gene3D" id="3.40.50.1820">
    <property type="entry name" value="alpha/beta hydrolase"/>
    <property type="match status" value="1"/>
</dbReference>
<evidence type="ECO:0000256" key="2">
    <source>
        <dbReference type="ARBA" id="ARBA00022801"/>
    </source>
</evidence>
<dbReference type="InterPro" id="IPR002168">
    <property type="entry name" value="Lipase_GDXG_HIS_AS"/>
</dbReference>
<evidence type="ECO:0000259" key="3">
    <source>
        <dbReference type="Pfam" id="PF07859"/>
    </source>
</evidence>
<dbReference type="EMBL" id="FXAF01000006">
    <property type="protein sequence ID" value="SMF32832.1"/>
    <property type="molecule type" value="Genomic_DNA"/>
</dbReference>
<dbReference type="Pfam" id="PF07859">
    <property type="entry name" value="Abhydrolase_3"/>
    <property type="match status" value="1"/>
</dbReference>
<evidence type="ECO:0000313" key="5">
    <source>
        <dbReference type="Proteomes" id="UP000192903"/>
    </source>
</evidence>
<dbReference type="PANTHER" id="PTHR48081:SF8">
    <property type="entry name" value="ALPHA_BETA HYDROLASE FOLD-3 DOMAIN-CONTAINING PROTEIN-RELATED"/>
    <property type="match status" value="1"/>
</dbReference>
<proteinExistence type="inferred from homology"/>
<protein>
    <submittedName>
        <fullName evidence="4">Acetyl esterase</fullName>
    </submittedName>
</protein>
<keyword evidence="5" id="KW-1185">Reference proteome</keyword>
<dbReference type="STRING" id="464029.SAMN02982989_1198"/>
<evidence type="ECO:0000256" key="1">
    <source>
        <dbReference type="ARBA" id="ARBA00010515"/>
    </source>
</evidence>
<dbReference type="PROSITE" id="PS01173">
    <property type="entry name" value="LIPASE_GDXG_HIS"/>
    <property type="match status" value="1"/>
</dbReference>
<dbReference type="InterPro" id="IPR029058">
    <property type="entry name" value="AB_hydrolase_fold"/>
</dbReference>
<dbReference type="PANTHER" id="PTHR48081">
    <property type="entry name" value="AB HYDROLASE SUPERFAMILY PROTEIN C4A8.06C"/>
    <property type="match status" value="1"/>
</dbReference>
<dbReference type="GO" id="GO:0016787">
    <property type="term" value="F:hydrolase activity"/>
    <property type="evidence" value="ECO:0007669"/>
    <property type="project" value="UniProtKB-KW"/>
</dbReference>